<keyword evidence="3" id="KW-0479">Metal-binding</keyword>
<keyword evidence="2" id="KW-0349">Heme</keyword>
<evidence type="ECO:0000256" key="4">
    <source>
        <dbReference type="ARBA" id="ARBA00022729"/>
    </source>
</evidence>
<evidence type="ECO:0000259" key="7">
    <source>
        <dbReference type="Pfam" id="PF02085"/>
    </source>
</evidence>
<evidence type="ECO:0000256" key="2">
    <source>
        <dbReference type="ARBA" id="ARBA00022617"/>
    </source>
</evidence>
<evidence type="ECO:0000256" key="6">
    <source>
        <dbReference type="ARBA" id="ARBA00023004"/>
    </source>
</evidence>
<evidence type="ECO:0000256" key="5">
    <source>
        <dbReference type="ARBA" id="ARBA00022982"/>
    </source>
</evidence>
<dbReference type="PANTHER" id="PTHR35038:SF10">
    <property type="entry name" value="HIGH-MOLECULAR-WEIGHT CYTOCHROME C"/>
    <property type="match status" value="1"/>
</dbReference>
<evidence type="ECO:0000256" key="3">
    <source>
        <dbReference type="ARBA" id="ARBA00022723"/>
    </source>
</evidence>
<dbReference type="PANTHER" id="PTHR35038">
    <property type="entry name" value="DISSIMILATORY SULFITE REDUCTASE SIRA"/>
    <property type="match status" value="1"/>
</dbReference>
<dbReference type="InterPro" id="IPR051829">
    <property type="entry name" value="Multiheme_Cytochr_ET"/>
</dbReference>
<proteinExistence type="predicted"/>
<organism evidence="8">
    <name type="scientific">Thermodesulfovibrio obliviosus</name>
    <dbReference type="NCBI Taxonomy" id="3118332"/>
    <lineage>
        <taxon>Bacteria</taxon>
        <taxon>Pseudomonadati</taxon>
        <taxon>Nitrospirota</taxon>
        <taxon>Thermodesulfovibrionia</taxon>
        <taxon>Thermodesulfovibrionales</taxon>
        <taxon>Thermodesulfovibrionaceae</taxon>
        <taxon>Thermodesulfovibrio</taxon>
    </lineage>
</organism>
<dbReference type="AlphaFoldDB" id="A0AAU8H358"/>
<evidence type="ECO:0000256" key="1">
    <source>
        <dbReference type="ARBA" id="ARBA00022448"/>
    </source>
</evidence>
<dbReference type="GO" id="GO:0009055">
    <property type="term" value="F:electron transfer activity"/>
    <property type="evidence" value="ECO:0007669"/>
    <property type="project" value="InterPro"/>
</dbReference>
<evidence type="ECO:0000313" key="8">
    <source>
        <dbReference type="EMBL" id="XCH47938.1"/>
    </source>
</evidence>
<dbReference type="GO" id="GO:0020037">
    <property type="term" value="F:heme binding"/>
    <property type="evidence" value="ECO:0007669"/>
    <property type="project" value="InterPro"/>
</dbReference>
<name>A0AAU8H358_9BACT</name>
<protein>
    <submittedName>
        <fullName evidence="8">Cytochrome c3 family protein</fullName>
    </submittedName>
</protein>
<gene>
    <name evidence="8" type="ORF">V4D31_06205</name>
</gene>
<dbReference type="InterPro" id="IPR020942">
    <property type="entry name" value="Cyt_c_III_dom"/>
</dbReference>
<accession>A0AAU8H358</accession>
<keyword evidence="1" id="KW-0813">Transport</keyword>
<feature type="domain" description="Class III cytochrome C" evidence="7">
    <location>
        <begin position="56"/>
        <end position="153"/>
    </location>
</feature>
<dbReference type="SUPFAM" id="SSF48695">
    <property type="entry name" value="Multiheme cytochromes"/>
    <property type="match status" value="1"/>
</dbReference>
<dbReference type="Gene3D" id="3.90.10.10">
    <property type="entry name" value="Cytochrome C3"/>
    <property type="match status" value="3"/>
</dbReference>
<dbReference type="Pfam" id="PF02085">
    <property type="entry name" value="Cytochrom_CIII"/>
    <property type="match status" value="2"/>
</dbReference>
<keyword evidence="4" id="KW-0732">Signal</keyword>
<dbReference type="KEGG" id="tob:V4D31_06205"/>
<dbReference type="RefSeq" id="WP_353685595.1">
    <property type="nucleotide sequence ID" value="NZ_CP144374.1"/>
</dbReference>
<dbReference type="EMBL" id="CP144374">
    <property type="protein sequence ID" value="XCH47938.1"/>
    <property type="molecule type" value="Genomic_DNA"/>
</dbReference>
<reference evidence="8" key="1">
    <citation type="submission" date="2024-01" db="EMBL/GenBank/DDBJ databases">
        <title>The first autotrophic representatives of the genus Thermodesulfovibrio.</title>
        <authorList>
            <person name="Maltseva A.I."/>
            <person name="Elcheninov A.G."/>
            <person name="Kublanov I.V."/>
            <person name="Lebedinsky A.V."/>
            <person name="Frolov E.N."/>
        </authorList>
    </citation>
    <scope>NUCLEOTIDE SEQUENCE</scope>
    <source>
        <strain evidence="8">3462-1</strain>
    </source>
</reference>
<dbReference type="GO" id="GO:0046872">
    <property type="term" value="F:metal ion binding"/>
    <property type="evidence" value="ECO:0007669"/>
    <property type="project" value="UniProtKB-KW"/>
</dbReference>
<dbReference type="CDD" id="cd08168">
    <property type="entry name" value="Cytochrom_C3"/>
    <property type="match status" value="2"/>
</dbReference>
<sequence length="290" mass="32970">MCLNCHLHNKLEAKEAGPLKCSKCHTGKYKTIEELKDIPRPERDQPKIAFINIEEAKMKGVSFDHEFHEKNNKTCRSCHHETLKSCRECHNLKGKQEGGFVNILTAYHSQNSQMSCQGCHRNLTSKKECIGCHYFIAPVKTEVANKEICSRCHSGKKEIEKVAPFIVSPQKVKEEVAIKHIEKEFNPVKMPHYKMVKKLAEISNQSKVATYFHKDLNTICKGCHHKSKEEAEAKTAPLCVSCHSVSFDSQVPARPRLQSAYHGMCISCHENMELQKPKTCTDCHERKGGI</sequence>
<keyword evidence="5" id="KW-0249">Electron transport</keyword>
<feature type="domain" description="Class III cytochrome C" evidence="7">
    <location>
        <begin position="201"/>
        <end position="284"/>
    </location>
</feature>
<keyword evidence="6" id="KW-0408">Iron</keyword>
<dbReference type="InterPro" id="IPR036280">
    <property type="entry name" value="Multihaem_cyt_sf"/>
</dbReference>